<sequence length="481" mass="54336">MPKSNHPRYPPGPRPLPLIGNIHNITGSLPHHAMRDLSRQFGALMLLHLGPSPTIVVSSPDAAREIMKTHDVSFASRPISITVGILTCGGKGISFTSYGEHWRQMRKICVLELLSTRRVQSFRPIREEEVDNLIKYVNSCASHCQHVNLSRRLISTMNDITTRAIIGSKCKKQDTFLRELDAAVKILAGFNLTDLFPSSRLARLVSSAAKIAERSKQEIYHILDEVIEQHRESMIARGESKEEDLLSVLLRLHDEETLENPLDMDKIRAAILDLFAAGSETTSTTLEWAMSELIRNPATMEMAQSEIRRIIKGSSTVSESDLDKLHYMHLIIKETLRLHPPAPLLLPRECHEPCRIFDYDIPKGTRVFINAWAIGRDSKYWDEPEEFKPERFLHSSIDFKGNDFEFIPFGSGRKMCTGVSFGLASVELVLANLLYHFDWKLGDGLKPEEIDMSESIGLTARRKTPLLLFAVPYEIDMGING</sequence>
<keyword evidence="10" id="KW-1185">Reference proteome</keyword>
<dbReference type="GO" id="GO:0004497">
    <property type="term" value="F:monooxygenase activity"/>
    <property type="evidence" value="ECO:0007669"/>
    <property type="project" value="UniProtKB-KW"/>
</dbReference>
<dbReference type="PANTHER" id="PTHR47955">
    <property type="entry name" value="CYTOCHROME P450 FAMILY 71 PROTEIN"/>
    <property type="match status" value="1"/>
</dbReference>
<dbReference type="PRINTS" id="PR00463">
    <property type="entry name" value="EP450I"/>
</dbReference>
<evidence type="ECO:0000256" key="2">
    <source>
        <dbReference type="ARBA" id="ARBA00010617"/>
    </source>
</evidence>
<dbReference type="PANTHER" id="PTHR47955:SF19">
    <property type="entry name" value="CYTOCHROME P450 71A9-LIKE ISOFORM X1"/>
    <property type="match status" value="1"/>
</dbReference>
<dbReference type="GO" id="GO:0005506">
    <property type="term" value="F:iron ion binding"/>
    <property type="evidence" value="ECO:0007669"/>
    <property type="project" value="InterPro"/>
</dbReference>
<evidence type="ECO:0000256" key="1">
    <source>
        <dbReference type="ARBA" id="ARBA00001971"/>
    </source>
</evidence>
<dbReference type="Proteomes" id="UP001140206">
    <property type="component" value="Chromosome 2"/>
</dbReference>
<evidence type="ECO:0000313" key="9">
    <source>
        <dbReference type="EMBL" id="KAJ4793939.1"/>
    </source>
</evidence>
<keyword evidence="6 8" id="KW-0408">Iron</keyword>
<evidence type="ECO:0000256" key="8">
    <source>
        <dbReference type="PIRSR" id="PIRSR602401-1"/>
    </source>
</evidence>
<keyword evidence="7" id="KW-0503">Monooxygenase</keyword>
<dbReference type="AlphaFoldDB" id="A0AAV8FKA1"/>
<proteinExistence type="inferred from homology"/>
<dbReference type="InterPro" id="IPR036396">
    <property type="entry name" value="Cyt_P450_sf"/>
</dbReference>
<dbReference type="Gene3D" id="1.10.630.10">
    <property type="entry name" value="Cytochrome P450"/>
    <property type="match status" value="1"/>
</dbReference>
<evidence type="ECO:0000313" key="10">
    <source>
        <dbReference type="Proteomes" id="UP001140206"/>
    </source>
</evidence>
<evidence type="ECO:0000256" key="3">
    <source>
        <dbReference type="ARBA" id="ARBA00022617"/>
    </source>
</evidence>
<dbReference type="GO" id="GO:0016705">
    <property type="term" value="F:oxidoreductase activity, acting on paired donors, with incorporation or reduction of molecular oxygen"/>
    <property type="evidence" value="ECO:0007669"/>
    <property type="project" value="InterPro"/>
</dbReference>
<reference evidence="9" key="1">
    <citation type="submission" date="2022-08" db="EMBL/GenBank/DDBJ databases">
        <authorList>
            <person name="Marques A."/>
        </authorList>
    </citation>
    <scope>NUCLEOTIDE SEQUENCE</scope>
    <source>
        <strain evidence="9">RhyPub2mFocal</strain>
        <tissue evidence="9">Leaves</tissue>
    </source>
</reference>
<keyword evidence="4 8" id="KW-0479">Metal-binding</keyword>
<dbReference type="InterPro" id="IPR002401">
    <property type="entry name" value="Cyt_P450_E_grp-I"/>
</dbReference>
<comment type="similarity">
    <text evidence="2">Belongs to the cytochrome P450 family.</text>
</comment>
<dbReference type="FunFam" id="1.10.630.10:FF:000008">
    <property type="entry name" value="Cytochrome P450 71D8"/>
    <property type="match status" value="1"/>
</dbReference>
<dbReference type="CDD" id="cd11072">
    <property type="entry name" value="CYP71-like"/>
    <property type="match status" value="1"/>
</dbReference>
<name>A0AAV8FKA1_9POAL</name>
<dbReference type="Pfam" id="PF00067">
    <property type="entry name" value="p450"/>
    <property type="match status" value="1"/>
</dbReference>
<dbReference type="InterPro" id="IPR001128">
    <property type="entry name" value="Cyt_P450"/>
</dbReference>
<dbReference type="SUPFAM" id="SSF48264">
    <property type="entry name" value="Cytochrome P450"/>
    <property type="match status" value="1"/>
</dbReference>
<dbReference type="PRINTS" id="PR00385">
    <property type="entry name" value="P450"/>
</dbReference>
<evidence type="ECO:0000256" key="6">
    <source>
        <dbReference type="ARBA" id="ARBA00023004"/>
    </source>
</evidence>
<comment type="cofactor">
    <cofactor evidence="1 8">
        <name>heme</name>
        <dbReference type="ChEBI" id="CHEBI:30413"/>
    </cofactor>
</comment>
<keyword evidence="3 8" id="KW-0349">Heme</keyword>
<feature type="binding site" description="axial binding residue" evidence="8">
    <location>
        <position position="416"/>
    </location>
    <ligand>
        <name>heme</name>
        <dbReference type="ChEBI" id="CHEBI:30413"/>
    </ligand>
    <ligandPart>
        <name>Fe</name>
        <dbReference type="ChEBI" id="CHEBI:18248"/>
    </ligandPart>
</feature>
<accession>A0AAV8FKA1</accession>
<dbReference type="EMBL" id="JAMFTS010000002">
    <property type="protein sequence ID" value="KAJ4793939.1"/>
    <property type="molecule type" value="Genomic_DNA"/>
</dbReference>
<protein>
    <submittedName>
        <fullName evidence="9">Cytochrome P450 family 71 polypeptide</fullName>
    </submittedName>
</protein>
<gene>
    <name evidence="9" type="ORF">LUZ62_045185</name>
</gene>
<evidence type="ECO:0000256" key="5">
    <source>
        <dbReference type="ARBA" id="ARBA00023002"/>
    </source>
</evidence>
<dbReference type="GO" id="GO:0020037">
    <property type="term" value="F:heme binding"/>
    <property type="evidence" value="ECO:0007669"/>
    <property type="project" value="InterPro"/>
</dbReference>
<evidence type="ECO:0000256" key="4">
    <source>
        <dbReference type="ARBA" id="ARBA00022723"/>
    </source>
</evidence>
<dbReference type="GO" id="GO:0016102">
    <property type="term" value="P:diterpenoid biosynthetic process"/>
    <property type="evidence" value="ECO:0007669"/>
    <property type="project" value="UniProtKB-ARBA"/>
</dbReference>
<evidence type="ECO:0000256" key="7">
    <source>
        <dbReference type="ARBA" id="ARBA00023033"/>
    </source>
</evidence>
<keyword evidence="5" id="KW-0560">Oxidoreductase</keyword>
<organism evidence="9 10">
    <name type="scientific">Rhynchospora pubera</name>
    <dbReference type="NCBI Taxonomy" id="906938"/>
    <lineage>
        <taxon>Eukaryota</taxon>
        <taxon>Viridiplantae</taxon>
        <taxon>Streptophyta</taxon>
        <taxon>Embryophyta</taxon>
        <taxon>Tracheophyta</taxon>
        <taxon>Spermatophyta</taxon>
        <taxon>Magnoliopsida</taxon>
        <taxon>Liliopsida</taxon>
        <taxon>Poales</taxon>
        <taxon>Cyperaceae</taxon>
        <taxon>Cyperoideae</taxon>
        <taxon>Rhynchosporeae</taxon>
        <taxon>Rhynchospora</taxon>
    </lineage>
</organism>
<comment type="caution">
    <text evidence="9">The sequence shown here is derived from an EMBL/GenBank/DDBJ whole genome shotgun (WGS) entry which is preliminary data.</text>
</comment>